<proteinExistence type="predicted"/>
<dbReference type="Gene3D" id="3.30.365.10">
    <property type="entry name" value="Aldehyde oxidase/xanthine dehydrogenase, molybdopterin binding domain"/>
    <property type="match status" value="4"/>
</dbReference>
<dbReference type="PANTHER" id="PTHR47495:SF1">
    <property type="entry name" value="BLL3820 PROTEIN"/>
    <property type="match status" value="1"/>
</dbReference>
<dbReference type="SMART" id="SM01008">
    <property type="entry name" value="Ald_Xan_dh_C"/>
    <property type="match status" value="1"/>
</dbReference>
<name>A0A6I6LDF3_9SPHN</name>
<dbReference type="InterPro" id="IPR012368">
    <property type="entry name" value="OxRdtase_Mopterin-bd_su_IorB"/>
</dbReference>
<gene>
    <name evidence="2" type="ORF">EUU25_06850</name>
</gene>
<dbReference type="RefSeq" id="WP_158899519.1">
    <property type="nucleotide sequence ID" value="NZ_CP035733.1"/>
</dbReference>
<evidence type="ECO:0000313" key="2">
    <source>
        <dbReference type="EMBL" id="QGY80363.1"/>
    </source>
</evidence>
<organism evidence="2 3">
    <name type="scientific">Sphingorhabdus lacus</name>
    <dbReference type="NCBI Taxonomy" id="392610"/>
    <lineage>
        <taxon>Bacteria</taxon>
        <taxon>Pseudomonadati</taxon>
        <taxon>Pseudomonadota</taxon>
        <taxon>Alphaproteobacteria</taxon>
        <taxon>Sphingomonadales</taxon>
        <taxon>Sphingomonadaceae</taxon>
        <taxon>Sphingorhabdus</taxon>
    </lineage>
</organism>
<dbReference type="InterPro" id="IPR052516">
    <property type="entry name" value="N-heterocyclic_Hydroxylase"/>
</dbReference>
<keyword evidence="3" id="KW-1185">Reference proteome</keyword>
<dbReference type="SUPFAM" id="SSF54665">
    <property type="entry name" value="CO dehydrogenase molybdoprotein N-domain-like"/>
    <property type="match status" value="1"/>
</dbReference>
<dbReference type="OrthoDB" id="9767994at2"/>
<dbReference type="Pfam" id="PF02738">
    <property type="entry name" value="MoCoBD_1"/>
    <property type="match status" value="1"/>
</dbReference>
<dbReference type="EMBL" id="CP035733">
    <property type="protein sequence ID" value="QGY80363.1"/>
    <property type="molecule type" value="Genomic_DNA"/>
</dbReference>
<feature type="domain" description="Aldehyde oxidase/xanthine dehydrogenase a/b hammerhead" evidence="1">
    <location>
        <begin position="213"/>
        <end position="317"/>
    </location>
</feature>
<evidence type="ECO:0000313" key="3">
    <source>
        <dbReference type="Proteomes" id="UP000428803"/>
    </source>
</evidence>
<dbReference type="PIRSF" id="PIRSF036389">
    <property type="entry name" value="IOR_B"/>
    <property type="match status" value="1"/>
</dbReference>
<protein>
    <submittedName>
        <fullName evidence="2">Xanthine dehydrogenase family protein molybdopterin-binding subunit</fullName>
    </submittedName>
</protein>
<dbReference type="Proteomes" id="UP000428803">
    <property type="component" value="Chromosome"/>
</dbReference>
<accession>A0A6I6LDF3</accession>
<dbReference type="GO" id="GO:0016491">
    <property type="term" value="F:oxidoreductase activity"/>
    <property type="evidence" value="ECO:0007669"/>
    <property type="project" value="InterPro"/>
</dbReference>
<dbReference type="InterPro" id="IPR000674">
    <property type="entry name" value="Ald_Oxase/Xan_DH_a/b"/>
</dbReference>
<dbReference type="PANTHER" id="PTHR47495">
    <property type="entry name" value="ALDEHYDE DEHYDROGENASE"/>
    <property type="match status" value="1"/>
</dbReference>
<reference evidence="3" key="1">
    <citation type="submission" date="2019-01" db="EMBL/GenBank/DDBJ databases">
        <title>Sphingorhabdus lacus sp.nov., isolated from an oligotrophic freshwater lake.</title>
        <authorList>
            <person name="Park M."/>
        </authorList>
    </citation>
    <scope>NUCLEOTIDE SEQUENCE [LARGE SCALE GENOMIC DNA]</scope>
    <source>
        <strain evidence="3">IMCC1753</strain>
    </source>
</reference>
<dbReference type="SUPFAM" id="SSF56003">
    <property type="entry name" value="Molybdenum cofactor-binding domain"/>
    <property type="match status" value="2"/>
</dbReference>
<dbReference type="Gene3D" id="3.90.1170.50">
    <property type="entry name" value="Aldehyde oxidase/xanthine dehydrogenase, a/b hammerhead"/>
    <property type="match status" value="1"/>
</dbReference>
<dbReference type="Pfam" id="PF20256">
    <property type="entry name" value="MoCoBD_2"/>
    <property type="match status" value="2"/>
</dbReference>
<evidence type="ECO:0000259" key="1">
    <source>
        <dbReference type="SMART" id="SM01008"/>
    </source>
</evidence>
<dbReference type="PROSITE" id="PS51257">
    <property type="entry name" value="PROKAR_LIPOPROTEIN"/>
    <property type="match status" value="1"/>
</dbReference>
<sequence length="754" mass="81569">MKEPVLTRRGFVTGALVTAAGVSFTLSLAGCKDRTKFPDDSEPGVELLSWVVIHRDNSVTLRVPQTEIGQGVLTTIPQMLAEELEVDWSTLKSEFYDPAVNATRGNVYVWTAVLSSHSAQTLFEPTQRAGAQVRTMLIRAAAARLKVPEVELEAVKGAVHHKASGKKLSYASLAEAAAKMPIPDPKTVKLKDAADRQLVGKAIPRRDVDAAIHGKITYGIDFELPGMRFAVARQSPTFGGKLRSIDKGSIKDMPGNPKVVEIKGAKVGYNGPVPEGEDPDVWAAPVKMDDAVAVVADSWWQAKTALDALTIDWDAGPHAKFSSVEYIKTLANQARSDAPVVVEAGDARSALAKAAKTLSAEYSYPYMDPAPLEPMNCSACVDGGEVHIWTNSQFPDDAWRIAHSLVGVSPDKAHVHILPAGGGFGRRLQNDFVHQAVQIALACKGTPVKLLLTREECVRKSYYAPITAARFEAGLDGAGNVTVWTCSVASGTSAEQSYGETRFPFQPPNVRFAYKRNPDSPLPFGWMRGVGFTQHLWMNFGFLDELRLLTGRDVPEFYRSLLDPSYIPADIEDRDIAVARVKNHLKLLDFAIQKGRWHAPKGRGRGRGLAVGDTSYYPSYPSSTKAAIVDVSLDEQVGLRVDHVFLAIDAGTVINPDIVHAQLEGGIAYALTTALHSEITVENGQVQQSNFHDYPILKLDRMPAVTIEILPSTEPPASIGEDAVPVTIAALVNAIADAGGPRLRTLPVTKILAS</sequence>
<dbReference type="InterPro" id="IPR037165">
    <property type="entry name" value="AldOxase/xan_DH_Mopterin-bd_sf"/>
</dbReference>
<dbReference type="InterPro" id="IPR036856">
    <property type="entry name" value="Ald_Oxase/Xan_DH_a/b_sf"/>
</dbReference>
<dbReference type="KEGG" id="slaa:EUU25_06850"/>
<dbReference type="InterPro" id="IPR008274">
    <property type="entry name" value="AldOxase/xan_DH_MoCoBD1"/>
</dbReference>
<dbReference type="InterPro" id="IPR046867">
    <property type="entry name" value="AldOxase/xan_DH_MoCoBD2"/>
</dbReference>
<dbReference type="AlphaFoldDB" id="A0A6I6LDF3"/>